<evidence type="ECO:0000313" key="4">
    <source>
        <dbReference type="Proteomes" id="UP000196435"/>
    </source>
</evidence>
<gene>
    <name evidence="2" type="ORF">Xinn_03607</name>
    <name evidence="3" type="ORF">XIS1_540012</name>
</gene>
<dbReference type="Proteomes" id="UP000224871">
    <property type="component" value="Unassembled WGS sequence"/>
</dbReference>
<dbReference type="EMBL" id="FTLG01000197">
    <property type="protein sequence ID" value="SIP74169.1"/>
    <property type="molecule type" value="Genomic_DNA"/>
</dbReference>
<dbReference type="InterPro" id="IPR057087">
    <property type="entry name" value="Gp12-like"/>
</dbReference>
<keyword evidence="5" id="KW-1185">Reference proteome</keyword>
<dbReference type="AlphaFoldDB" id="A0A1N6MZH2"/>
<reference evidence="2 5" key="3">
    <citation type="journal article" date="2017" name="Nat. Microbiol.">
        <title>Natural product diversity associated with the nematode symbionts Photorhabdus and Xenorhabdus.</title>
        <authorList>
            <person name="Tobias N.J."/>
            <person name="Wolff H."/>
            <person name="Djahanschiri B."/>
            <person name="Grundmann F."/>
            <person name="Kronenwerth M."/>
            <person name="Shi Y.M."/>
            <person name="Simonyi S."/>
            <person name="Grun P."/>
            <person name="Shapiro-Ilan D."/>
            <person name="Pidot S.J."/>
            <person name="Stinear T.P."/>
            <person name="Ebersberger I."/>
            <person name="Bode H.B."/>
        </authorList>
    </citation>
    <scope>NUCLEOTIDE SEQUENCE [LARGE SCALE GENOMIC DNA]</scope>
    <source>
        <strain evidence="2 5">DSM 16336</strain>
    </source>
</reference>
<sequence>MGEGAAMATITVTHEDIFTEVRKYLIKLFSCEVMQGYQNDVPAPENGIIMHALFERDLDYTANYYHHEASTITAQRSVELTMQLDFYGDEADSRARIAANLWQSPYTTARLKKCQPLYSESPRKMVLVNEANQYENRVMLEIKLQYNPETTYSVDSTDSFSLDLNSI</sequence>
<evidence type="ECO:0000259" key="1">
    <source>
        <dbReference type="Pfam" id="PF23961"/>
    </source>
</evidence>
<organism evidence="3 4">
    <name type="scientific">Xenorhabdus innexi</name>
    <dbReference type="NCBI Taxonomy" id="290109"/>
    <lineage>
        <taxon>Bacteria</taxon>
        <taxon>Pseudomonadati</taxon>
        <taxon>Pseudomonadota</taxon>
        <taxon>Gammaproteobacteria</taxon>
        <taxon>Enterobacterales</taxon>
        <taxon>Morganellaceae</taxon>
        <taxon>Xenorhabdus</taxon>
    </lineage>
</organism>
<reference evidence="4" key="1">
    <citation type="submission" date="2016-12" db="EMBL/GenBank/DDBJ databases">
        <authorList>
            <person name="Gaudriault S."/>
        </authorList>
    </citation>
    <scope>NUCLEOTIDE SEQUENCE [LARGE SCALE GENOMIC DNA]</scope>
    <source>
        <strain evidence="4">HGB1681 (deposited as PTA-6826 in the American Type Culture Collection)</strain>
    </source>
</reference>
<accession>A0A1N6MZH2</accession>
<dbReference type="Proteomes" id="UP000196435">
    <property type="component" value="Unassembled WGS sequence"/>
</dbReference>
<feature type="domain" description="Phage neck terminator protein gp12-like" evidence="1">
    <location>
        <begin position="16"/>
        <end position="158"/>
    </location>
</feature>
<protein>
    <recommendedName>
        <fullName evidence="1">Phage neck terminator protein gp12-like domain-containing protein</fullName>
    </recommendedName>
</protein>
<evidence type="ECO:0000313" key="5">
    <source>
        <dbReference type="Proteomes" id="UP000224871"/>
    </source>
</evidence>
<evidence type="ECO:0000313" key="3">
    <source>
        <dbReference type="EMBL" id="SIP74169.1"/>
    </source>
</evidence>
<dbReference type="EMBL" id="NIBU01000075">
    <property type="protein sequence ID" value="PHM30024.1"/>
    <property type="molecule type" value="Genomic_DNA"/>
</dbReference>
<proteinExistence type="predicted"/>
<name>A0A1N6MZH2_9GAMM</name>
<evidence type="ECO:0000313" key="2">
    <source>
        <dbReference type="EMBL" id="PHM30024.1"/>
    </source>
</evidence>
<dbReference type="Pfam" id="PF23961">
    <property type="entry name" value="Phage_tail_terminator_9"/>
    <property type="match status" value="1"/>
</dbReference>
<reference evidence="3" key="2">
    <citation type="submission" date="2016-12" db="EMBL/GenBank/DDBJ databases">
        <authorList>
            <person name="Song W.-J."/>
            <person name="Kurnit D.M."/>
        </authorList>
    </citation>
    <scope>NUCLEOTIDE SEQUENCE [LARGE SCALE GENOMIC DNA]</scope>
    <source>
        <strain evidence="3">HGB1681</strain>
    </source>
</reference>
<dbReference type="NCBIfam" id="NF047498">
    <property type="entry name" value="LIC_12616_fam"/>
    <property type="match status" value="1"/>
</dbReference>